<protein>
    <submittedName>
        <fullName evidence="8">Type I secretion protein</fullName>
    </submittedName>
</protein>
<organism evidence="8 9">
    <name type="scientific">Tritonibacter litoralis</name>
    <dbReference type="NCBI Taxonomy" id="2662264"/>
    <lineage>
        <taxon>Bacteria</taxon>
        <taxon>Pseudomonadati</taxon>
        <taxon>Pseudomonadota</taxon>
        <taxon>Alphaproteobacteria</taxon>
        <taxon>Rhodobacterales</taxon>
        <taxon>Paracoccaceae</taxon>
        <taxon>Tritonibacter</taxon>
    </lineage>
</organism>
<dbReference type="InterPro" id="IPR011049">
    <property type="entry name" value="Serralysin-like_metalloprot_C"/>
</dbReference>
<dbReference type="AlphaFoldDB" id="A0A843YC08"/>
<accession>A0A843YC08</accession>
<dbReference type="Pfam" id="PF13403">
    <property type="entry name" value="Hint_2"/>
    <property type="match status" value="1"/>
</dbReference>
<dbReference type="SUPFAM" id="SSF51294">
    <property type="entry name" value="Hedgehog/intein (Hint) domain"/>
    <property type="match status" value="1"/>
</dbReference>
<keyword evidence="2" id="KW-0800">Toxin</keyword>
<evidence type="ECO:0000256" key="6">
    <source>
        <dbReference type="SAM" id="MobiDB-lite"/>
    </source>
</evidence>
<evidence type="ECO:0000256" key="3">
    <source>
        <dbReference type="ARBA" id="ARBA00022737"/>
    </source>
</evidence>
<dbReference type="InterPro" id="IPR001343">
    <property type="entry name" value="Hemolysn_Ca-bd"/>
</dbReference>
<evidence type="ECO:0000256" key="1">
    <source>
        <dbReference type="ARBA" id="ARBA00004370"/>
    </source>
</evidence>
<evidence type="ECO:0000313" key="9">
    <source>
        <dbReference type="Proteomes" id="UP000444174"/>
    </source>
</evidence>
<comment type="caution">
    <text evidence="8">The sequence shown here is derived from an EMBL/GenBank/DDBJ whole genome shotgun (WGS) entry which is preliminary data.</text>
</comment>
<dbReference type="EMBL" id="WIBF01000001">
    <property type="protein sequence ID" value="MQQ07418.1"/>
    <property type="molecule type" value="Genomic_DNA"/>
</dbReference>
<proteinExistence type="predicted"/>
<evidence type="ECO:0000259" key="7">
    <source>
        <dbReference type="Pfam" id="PF13403"/>
    </source>
</evidence>
<keyword evidence="5" id="KW-0472">Membrane</keyword>
<keyword evidence="3" id="KW-0677">Repeat</keyword>
<dbReference type="RefSeq" id="WP_153214304.1">
    <property type="nucleotide sequence ID" value="NZ_WIBF01000001.1"/>
</dbReference>
<feature type="domain" description="Hedgehog/Intein (Hint)" evidence="7">
    <location>
        <begin position="475"/>
        <end position="612"/>
    </location>
</feature>
<name>A0A843YC08_9RHOB</name>
<sequence length="685" mass="69460">MAQGYLVTLGDQSLDAGDSIGGTYTTFTADTYIGAGSWSWSGTDGGFAYVNSVETGGYYTSASGDVYFVPDFGAVASLGSATSVSPPSYSAADGAIDGTDGDELIDSSYVDSDGDQIDNGLGGGSGDDDLVLAGDGADTVLSGAGADTVFGGSGADSIQGGSGGDLLYGDSQNEDALSGGEATITDGNVAETDEGFTVTAQAIGGSADAASISSYGSNFGVSGAISDSDSGISAQIGYDKATGTSEKLFVDFDQETTSASFDFDHLYTSGFGEEGHWAVYNDGVLVAEGDFTEDTGGSGSGSVTISGVGAFDQLVLSANIQTDGSDGSDYTVNQITFTIPVVTPDPYADTIEGGAGDDSIFGEGGDDSLVGGSGADSIEGGDGDDTLVIGQGDFALGQDGDDYFQFVDTGDLGAGSVTVTGGDDGQTVGDTLDFNGQLSPGTLNITAVAGDGSLTGTATLLDGTTVSFSGIEAIICFAKGTCIDTDQGPRAVEDLRPGDLVRTQDNGFQPVVWSGQSKVPGQGRATPICLEPEFTGGSCDLVLSPQHRVLIQNHAAELLFDSSEVLVPAGALITDPHVTTAPCAQVTYVHLLLPEHEIIFANGVAVESFFPGQQALSALPLLQRFDLTRTLAASGRAVSDYVQTARPCLNSYEYRLLAQYNPPELMVPNVALGPNTAVPPVDVVT</sequence>
<dbReference type="PRINTS" id="PR01488">
    <property type="entry name" value="RTXTOXINA"/>
</dbReference>
<dbReference type="InterPro" id="IPR028992">
    <property type="entry name" value="Hedgehog/Intein_dom"/>
</dbReference>
<dbReference type="Pfam" id="PF00353">
    <property type="entry name" value="HemolysinCabind"/>
    <property type="match status" value="2"/>
</dbReference>
<dbReference type="GO" id="GO:0016020">
    <property type="term" value="C:membrane"/>
    <property type="evidence" value="ECO:0007669"/>
    <property type="project" value="UniProtKB-SubCell"/>
</dbReference>
<dbReference type="InterPro" id="IPR018511">
    <property type="entry name" value="Hemolysin-typ_Ca-bd_CS"/>
</dbReference>
<dbReference type="Proteomes" id="UP000444174">
    <property type="component" value="Unassembled WGS sequence"/>
</dbReference>
<reference evidence="8 9" key="1">
    <citation type="submission" date="2019-10" db="EMBL/GenBank/DDBJ databases">
        <title>Epibacterium sp. nov., isolated from seawater.</title>
        <authorList>
            <person name="Zhang X."/>
            <person name="Li N."/>
        </authorList>
    </citation>
    <scope>NUCLEOTIDE SEQUENCE [LARGE SCALE GENOMIC DNA]</scope>
    <source>
        <strain evidence="8 9">SM1979</strain>
    </source>
</reference>
<evidence type="ECO:0000256" key="5">
    <source>
        <dbReference type="ARBA" id="ARBA00023136"/>
    </source>
</evidence>
<dbReference type="GO" id="GO:0005576">
    <property type="term" value="C:extracellular region"/>
    <property type="evidence" value="ECO:0007669"/>
    <property type="project" value="InterPro"/>
</dbReference>
<evidence type="ECO:0000256" key="2">
    <source>
        <dbReference type="ARBA" id="ARBA00022656"/>
    </source>
</evidence>
<dbReference type="PROSITE" id="PS00330">
    <property type="entry name" value="HEMOLYSIN_CALCIUM"/>
    <property type="match status" value="2"/>
</dbReference>
<dbReference type="GO" id="GO:0005509">
    <property type="term" value="F:calcium ion binding"/>
    <property type="evidence" value="ECO:0007669"/>
    <property type="project" value="InterPro"/>
</dbReference>
<evidence type="ECO:0000313" key="8">
    <source>
        <dbReference type="EMBL" id="MQQ07418.1"/>
    </source>
</evidence>
<dbReference type="PRINTS" id="PR00313">
    <property type="entry name" value="CABNDNGRPT"/>
</dbReference>
<dbReference type="InterPro" id="IPR003995">
    <property type="entry name" value="RTX_toxin_determinant-A"/>
</dbReference>
<comment type="subcellular location">
    <subcellularLocation>
        <location evidence="1">Membrane</location>
    </subcellularLocation>
</comment>
<keyword evidence="4" id="KW-0843">Virulence</keyword>
<dbReference type="Gene3D" id="2.170.16.10">
    <property type="entry name" value="Hedgehog/Intein (Hint) domain"/>
    <property type="match status" value="1"/>
</dbReference>
<evidence type="ECO:0000256" key="4">
    <source>
        <dbReference type="ARBA" id="ARBA00023026"/>
    </source>
</evidence>
<dbReference type="GO" id="GO:0090729">
    <property type="term" value="F:toxin activity"/>
    <property type="evidence" value="ECO:0007669"/>
    <property type="project" value="UniProtKB-KW"/>
</dbReference>
<dbReference type="SUPFAM" id="SSF51120">
    <property type="entry name" value="beta-Roll"/>
    <property type="match status" value="2"/>
</dbReference>
<feature type="region of interest" description="Disordered" evidence="6">
    <location>
        <begin position="161"/>
        <end position="182"/>
    </location>
</feature>
<gene>
    <name evidence="8" type="ORF">GFB49_03025</name>
</gene>
<dbReference type="InterPro" id="IPR036844">
    <property type="entry name" value="Hint_dom_sf"/>
</dbReference>
<keyword evidence="9" id="KW-1185">Reference proteome</keyword>
<dbReference type="Gene3D" id="2.150.10.10">
    <property type="entry name" value="Serralysin-like metalloprotease, C-terminal"/>
    <property type="match status" value="1"/>
</dbReference>